<evidence type="ECO:0000256" key="4">
    <source>
        <dbReference type="ARBA" id="ARBA00022692"/>
    </source>
</evidence>
<feature type="transmembrane region" description="Helical" evidence="7">
    <location>
        <begin position="128"/>
        <end position="147"/>
    </location>
</feature>
<evidence type="ECO:0000313" key="8">
    <source>
        <dbReference type="EMBL" id="OQR91872.1"/>
    </source>
</evidence>
<feature type="transmembrane region" description="Helical" evidence="7">
    <location>
        <begin position="253"/>
        <end position="279"/>
    </location>
</feature>
<gene>
    <name evidence="8" type="ORF">ACHHYP_04275</name>
</gene>
<dbReference type="Proteomes" id="UP000243579">
    <property type="component" value="Unassembled WGS sequence"/>
</dbReference>
<feature type="transmembrane region" description="Helical" evidence="7">
    <location>
        <begin position="340"/>
        <end position="359"/>
    </location>
</feature>
<comment type="subcellular location">
    <subcellularLocation>
        <location evidence="1">Membrane</location>
        <topology evidence="1">Multi-pass membrane protein</topology>
    </subcellularLocation>
</comment>
<evidence type="ECO:0000256" key="7">
    <source>
        <dbReference type="SAM" id="Phobius"/>
    </source>
</evidence>
<organism evidence="8 9">
    <name type="scientific">Achlya hypogyna</name>
    <name type="common">Oomycete</name>
    <name type="synonym">Protoachlya hypogyna</name>
    <dbReference type="NCBI Taxonomy" id="1202772"/>
    <lineage>
        <taxon>Eukaryota</taxon>
        <taxon>Sar</taxon>
        <taxon>Stramenopiles</taxon>
        <taxon>Oomycota</taxon>
        <taxon>Saprolegniomycetes</taxon>
        <taxon>Saprolegniales</taxon>
        <taxon>Achlyaceae</taxon>
        <taxon>Achlya</taxon>
    </lineage>
</organism>
<evidence type="ECO:0000313" key="9">
    <source>
        <dbReference type="Proteomes" id="UP000243579"/>
    </source>
</evidence>
<evidence type="ECO:0000256" key="1">
    <source>
        <dbReference type="ARBA" id="ARBA00004141"/>
    </source>
</evidence>
<keyword evidence="9" id="KW-1185">Reference proteome</keyword>
<accession>A0A1V9Z1U2</accession>
<protein>
    <submittedName>
        <fullName evidence="8">Transmembrane protein</fullName>
    </submittedName>
</protein>
<dbReference type="PANTHER" id="PTHR31585">
    <property type="entry name" value="FOLATE-BIOPTERIN TRANSPORTER 1, CHLOROPLASTIC"/>
    <property type="match status" value="1"/>
</dbReference>
<evidence type="ECO:0000256" key="5">
    <source>
        <dbReference type="ARBA" id="ARBA00022989"/>
    </source>
</evidence>
<keyword evidence="4 7" id="KW-0812">Transmembrane</keyword>
<dbReference type="GO" id="GO:0016020">
    <property type="term" value="C:membrane"/>
    <property type="evidence" value="ECO:0007669"/>
    <property type="project" value="UniProtKB-SubCell"/>
</dbReference>
<reference evidence="8 9" key="1">
    <citation type="journal article" date="2014" name="Genome Biol. Evol.">
        <title>The secreted proteins of Achlya hypogyna and Thraustotheca clavata identify the ancestral oomycete secretome and reveal gene acquisitions by horizontal gene transfer.</title>
        <authorList>
            <person name="Misner I."/>
            <person name="Blouin N."/>
            <person name="Leonard G."/>
            <person name="Richards T.A."/>
            <person name="Lane C.E."/>
        </authorList>
    </citation>
    <scope>NUCLEOTIDE SEQUENCE [LARGE SCALE GENOMIC DNA]</scope>
    <source>
        <strain evidence="8 9">ATCC 48635</strain>
    </source>
</reference>
<evidence type="ECO:0000256" key="6">
    <source>
        <dbReference type="ARBA" id="ARBA00023136"/>
    </source>
</evidence>
<feature type="transmembrane region" description="Helical" evidence="7">
    <location>
        <begin position="181"/>
        <end position="205"/>
    </location>
</feature>
<keyword evidence="3" id="KW-0813">Transport</keyword>
<dbReference type="InterPro" id="IPR039309">
    <property type="entry name" value="BT1"/>
</dbReference>
<feature type="transmembrane region" description="Helical" evidence="7">
    <location>
        <begin position="96"/>
        <end position="116"/>
    </location>
</feature>
<dbReference type="OrthoDB" id="754047at2759"/>
<dbReference type="EMBL" id="JNBR01000497">
    <property type="protein sequence ID" value="OQR91872.1"/>
    <property type="molecule type" value="Genomic_DNA"/>
</dbReference>
<dbReference type="InterPro" id="IPR036259">
    <property type="entry name" value="MFS_trans_sf"/>
</dbReference>
<dbReference type="STRING" id="1202772.A0A1V9Z1U2"/>
<feature type="transmembrane region" description="Helical" evidence="7">
    <location>
        <begin position="480"/>
        <end position="500"/>
    </location>
</feature>
<dbReference type="PANTHER" id="PTHR31585:SF5">
    <property type="entry name" value="RNA-BINDING S4 DOMAIN-CONTAINING PROTEIN"/>
    <property type="match status" value="1"/>
</dbReference>
<sequence>MHTATPHALHLQDEAVVDPPRSIEKPDAVAIKSLMAGTVESGSTALRDGGPVDLYTRGTIGLLLNYAAVGFVHGTFPSTIYPFLNMYLNMDGFQVSAASALIALPWSFKMLIGILSDSFPIRGYRRRPYIVLGWCLCLAFLLVMASMPTPSPFYAPGEIHRTTNSSARIVQNVSAAANGTMYILLMMLASMGYVIADVACDAVVVECAQREEEAVRGTTQTTIYTVRYAFQTLAAGVAGLGLNGPAYGGSFDWGLTFSGLMALTSAATTLGLAGAIFAFPSEERLPRVPFRTRTRQMWGLAQKRVIWQLMAFSFLNAVLFDFDAMPSIVVQRDWARVQPLNAALFNVLSLALMTVSLLLTKHRLMQADWRVLLCLTTVAVVALDASVSFLTIFDIVRNQWFYLGAPVLGNIPQGIRFVVATYASVEVAEVGFEGTTYGLLTTVSNLAMPFASSLSKLVDSCFDAYQDDIAQDTPYVRWQVAYTFIIMYAVRLLSIGTLVLLPRQKQHAQWLRQHGGYSRIAAVVAFSLYVVCLNWAVVTNILSILPATACWRIAGGDGCDS</sequence>
<feature type="transmembrane region" description="Helical" evidence="7">
    <location>
        <begin position="520"/>
        <end position="538"/>
    </location>
</feature>
<feature type="transmembrane region" description="Helical" evidence="7">
    <location>
        <begin position="371"/>
        <end position="393"/>
    </location>
</feature>
<comment type="caution">
    <text evidence="8">The sequence shown here is derived from an EMBL/GenBank/DDBJ whole genome shotgun (WGS) entry which is preliminary data.</text>
</comment>
<evidence type="ECO:0000256" key="3">
    <source>
        <dbReference type="ARBA" id="ARBA00022448"/>
    </source>
</evidence>
<evidence type="ECO:0000256" key="2">
    <source>
        <dbReference type="ARBA" id="ARBA00007015"/>
    </source>
</evidence>
<proteinExistence type="inferred from homology"/>
<keyword evidence="5 7" id="KW-1133">Transmembrane helix</keyword>
<feature type="transmembrane region" description="Helical" evidence="7">
    <location>
        <begin position="300"/>
        <end position="320"/>
    </location>
</feature>
<dbReference type="AlphaFoldDB" id="A0A1V9Z1U2"/>
<dbReference type="SUPFAM" id="SSF103473">
    <property type="entry name" value="MFS general substrate transporter"/>
    <property type="match status" value="1"/>
</dbReference>
<name>A0A1V9Z1U2_ACHHY</name>
<feature type="transmembrane region" description="Helical" evidence="7">
    <location>
        <begin position="226"/>
        <end position="247"/>
    </location>
</feature>
<keyword evidence="6 7" id="KW-0472">Membrane</keyword>
<comment type="similarity">
    <text evidence="2">Belongs to the major facilitator superfamily. Folate-biopterin transporter (TC 2.A.71) family.</text>
</comment>
<feature type="transmembrane region" description="Helical" evidence="7">
    <location>
        <begin position="63"/>
        <end position="84"/>
    </location>
</feature>
<dbReference type="Pfam" id="PF03092">
    <property type="entry name" value="BT1"/>
    <property type="match status" value="1"/>
</dbReference>